<proteinExistence type="predicted"/>
<dbReference type="InterPro" id="IPR038186">
    <property type="entry name" value="CHAD_dom_sf"/>
</dbReference>
<dbReference type="CDD" id="cd07756">
    <property type="entry name" value="CYTH-like_Pase_CHAD"/>
    <property type="match status" value="1"/>
</dbReference>
<dbReference type="InterPro" id="IPR039013">
    <property type="entry name" value="YgiF"/>
</dbReference>
<dbReference type="SUPFAM" id="SSF55154">
    <property type="entry name" value="CYTH-like phosphatases"/>
    <property type="match status" value="1"/>
</dbReference>
<comment type="caution">
    <text evidence="3">The sequence shown here is derived from an EMBL/GenBank/DDBJ whole genome shotgun (WGS) entry which is preliminary data.</text>
</comment>
<evidence type="ECO:0000259" key="2">
    <source>
        <dbReference type="PROSITE" id="PS51708"/>
    </source>
</evidence>
<evidence type="ECO:0000313" key="3">
    <source>
        <dbReference type="EMBL" id="NBN65992.1"/>
    </source>
</evidence>
<keyword evidence="4" id="KW-1185">Reference proteome</keyword>
<feature type="domain" description="CHAD" evidence="2">
    <location>
        <begin position="228"/>
        <end position="516"/>
    </location>
</feature>
<dbReference type="EMBL" id="JAABLP010000007">
    <property type="protein sequence ID" value="NBN65992.1"/>
    <property type="molecule type" value="Genomic_DNA"/>
</dbReference>
<feature type="domain" description="CYTH" evidence="1">
    <location>
        <begin position="5"/>
        <end position="209"/>
    </location>
</feature>
<dbReference type="Pfam" id="PF05235">
    <property type="entry name" value="CHAD"/>
    <property type="match status" value="1"/>
</dbReference>
<dbReference type="Pfam" id="PF01928">
    <property type="entry name" value="CYTH"/>
    <property type="match status" value="1"/>
</dbReference>
<dbReference type="PROSITE" id="PS51708">
    <property type="entry name" value="CHAD"/>
    <property type="match status" value="1"/>
</dbReference>
<dbReference type="PANTHER" id="PTHR39569:SF1">
    <property type="entry name" value="INORGANIC TRIPHOSPHATASE"/>
    <property type="match status" value="1"/>
</dbReference>
<accession>A0ABW9ZQ22</accession>
<dbReference type="Proteomes" id="UP000541347">
    <property type="component" value="Unassembled WGS sequence"/>
</dbReference>
<dbReference type="RefSeq" id="WP_161678040.1">
    <property type="nucleotide sequence ID" value="NZ_JAABLP010000007.1"/>
</dbReference>
<evidence type="ECO:0000259" key="1">
    <source>
        <dbReference type="PROSITE" id="PS51707"/>
    </source>
</evidence>
<name>A0ABW9ZQ22_9HYPH</name>
<dbReference type="PANTHER" id="PTHR39569">
    <property type="entry name" value="INORGANIC TRIPHOSPHATASE"/>
    <property type="match status" value="1"/>
</dbReference>
<dbReference type="Gene3D" id="2.40.320.10">
    <property type="entry name" value="Hypothetical Protein Pfu-838710-001"/>
    <property type="match status" value="1"/>
</dbReference>
<dbReference type="SMART" id="SM00880">
    <property type="entry name" value="CHAD"/>
    <property type="match status" value="1"/>
</dbReference>
<dbReference type="InterPro" id="IPR007899">
    <property type="entry name" value="CHAD_dom"/>
</dbReference>
<dbReference type="InterPro" id="IPR033469">
    <property type="entry name" value="CYTH-like_dom_sf"/>
</dbReference>
<protein>
    <submittedName>
        <fullName evidence="3">CHAD domain-containing protein</fullName>
    </submittedName>
</protein>
<dbReference type="InterPro" id="IPR023577">
    <property type="entry name" value="CYTH_domain"/>
</dbReference>
<gene>
    <name evidence="3" type="ORF">GWI71_20065</name>
</gene>
<dbReference type="SMART" id="SM01118">
    <property type="entry name" value="CYTH"/>
    <property type="match status" value="1"/>
</dbReference>
<dbReference type="Gene3D" id="1.40.20.10">
    <property type="entry name" value="CHAD domain"/>
    <property type="match status" value="1"/>
</dbReference>
<sequence length="521" mass="57364">MGTTHREIELKLELTPGTAEALAGLGVPEGFGRGKARTQRLRSIYFDTPDTALARARIAARVRLKGKTWIQTVKLPGDPAGSGLHTPREYEIKVPSAEFSLDAVPDEDVRAEIAAALGGQSLAPRFETVIERSQRDITAPDGSLVEVALDIGEIVAGPRRQPLQELELELKSGQIEGLYAIARALVGPLPFRFSALSKAERGDRLARGEDGVPAAHPALAEPVDLSSGLTAERAYHAILRSCSHQIAENRMACLAGDDPEGPHQLRVGLRRLRTALRLFRPLVNPRSTGALDAAAQRLALGIGRLRDLDVLSADIVAPLLAIAPERVDLARLDRHLDGLRAQRRQDVQALLVSQTVNDLLFDLASYTETRGWLSSEDIEQSERLAVPVAEFARSALDGQWRRVQKYGNRLDSLTIAERHDMRKALKKFRYGLEFFAGLTPKGERKSYLKRLKSLQDVFGYLNDVAMAEMLLDLPLPDGTAATDLAQAAGFVIGWHEAEARHAWQHAQDSWDEASRAPKYWR</sequence>
<evidence type="ECO:0000313" key="4">
    <source>
        <dbReference type="Proteomes" id="UP000541347"/>
    </source>
</evidence>
<organism evidence="3 4">
    <name type="scientific">Pannonibacter tanglangensis</name>
    <dbReference type="NCBI Taxonomy" id="2750084"/>
    <lineage>
        <taxon>Bacteria</taxon>
        <taxon>Pseudomonadati</taxon>
        <taxon>Pseudomonadota</taxon>
        <taxon>Alphaproteobacteria</taxon>
        <taxon>Hyphomicrobiales</taxon>
        <taxon>Stappiaceae</taxon>
        <taxon>Pannonibacter</taxon>
    </lineage>
</organism>
<reference evidence="3 4" key="1">
    <citation type="submission" date="2020-01" db="EMBL/GenBank/DDBJ databases">
        <authorList>
            <person name="Peng S.Y."/>
            <person name="Li J."/>
            <person name="Wang M."/>
            <person name="Wang L."/>
            <person name="Wang C.Q."/>
            <person name="Wang J.R."/>
        </authorList>
    </citation>
    <scope>NUCLEOTIDE SEQUENCE [LARGE SCALE GENOMIC DNA]</scope>
    <source>
        <strain evidence="3 4">XCT-34</strain>
    </source>
</reference>
<dbReference type="PROSITE" id="PS51707">
    <property type="entry name" value="CYTH"/>
    <property type="match status" value="1"/>
</dbReference>